<dbReference type="EMBL" id="FOVW01000003">
    <property type="protein sequence ID" value="SFO06189.1"/>
    <property type="molecule type" value="Genomic_DNA"/>
</dbReference>
<feature type="signal peptide" evidence="1">
    <location>
        <begin position="1"/>
        <end position="20"/>
    </location>
</feature>
<feature type="chain" id="PRO_5011578595" description="Outer membrane protein beta-barrel domain-containing protein" evidence="1">
    <location>
        <begin position="21"/>
        <end position="269"/>
    </location>
</feature>
<dbReference type="Proteomes" id="UP000199564">
    <property type="component" value="Unassembled WGS sequence"/>
</dbReference>
<evidence type="ECO:0000256" key="1">
    <source>
        <dbReference type="SAM" id="SignalP"/>
    </source>
</evidence>
<organism evidence="2 3">
    <name type="scientific">Algoriphagus ornithinivorans</name>
    <dbReference type="NCBI Taxonomy" id="226506"/>
    <lineage>
        <taxon>Bacteria</taxon>
        <taxon>Pseudomonadati</taxon>
        <taxon>Bacteroidota</taxon>
        <taxon>Cytophagia</taxon>
        <taxon>Cytophagales</taxon>
        <taxon>Cyclobacteriaceae</taxon>
        <taxon>Algoriphagus</taxon>
    </lineage>
</organism>
<evidence type="ECO:0000313" key="2">
    <source>
        <dbReference type="EMBL" id="SFO06189.1"/>
    </source>
</evidence>
<keyword evidence="1" id="KW-0732">Signal</keyword>
<dbReference type="AlphaFoldDB" id="A0A1I5E3T2"/>
<name>A0A1I5E3T2_9BACT</name>
<reference evidence="3" key="1">
    <citation type="submission" date="2016-10" db="EMBL/GenBank/DDBJ databases">
        <authorList>
            <person name="Varghese N."/>
            <person name="Submissions S."/>
        </authorList>
    </citation>
    <scope>NUCLEOTIDE SEQUENCE [LARGE SCALE GENOMIC DNA]</scope>
    <source>
        <strain evidence="3">DSM 15282</strain>
    </source>
</reference>
<sequence length="269" mass="30515">MMRKLLLLSMLFLISVSAYCQEKKGIWFELDGVYWEKALKQTQSIAPEKARFGGGRFFAGIPLGKSWSLGLMGSHHSYYEPQETGYTNRSIYGPPAEDGNSYSIVGIARDPVLVGLQNELVGFGLFLQKSITLGERTSVNVNLFSMRERGANAKLEFYPDYSYLFWWPCLNCLSIVAGPFLIPVEEINWRTGLDISFSYALNNWVDVGLRANFLEFRKQIIQKEPMISNHMGQPNQFSVLGDVYAGDYFYFGSAVPREGIRISLTFKPF</sequence>
<evidence type="ECO:0008006" key="4">
    <source>
        <dbReference type="Google" id="ProtNLM"/>
    </source>
</evidence>
<gene>
    <name evidence="2" type="ORF">SAMN04488519_103281</name>
</gene>
<keyword evidence="3" id="KW-1185">Reference proteome</keyword>
<protein>
    <recommendedName>
        <fullName evidence="4">Outer membrane protein beta-barrel domain-containing protein</fullName>
    </recommendedName>
</protein>
<evidence type="ECO:0000313" key="3">
    <source>
        <dbReference type="Proteomes" id="UP000199564"/>
    </source>
</evidence>
<dbReference type="RefSeq" id="WP_139217451.1">
    <property type="nucleotide sequence ID" value="NZ_FOVW01000003.1"/>
</dbReference>
<proteinExistence type="predicted"/>
<accession>A0A1I5E3T2</accession>
<dbReference type="STRING" id="226506.SAMN04488519_103281"/>